<proteinExistence type="predicted"/>
<gene>
    <name evidence="1" type="ORF">NCTC11678_03149</name>
</gene>
<dbReference type="AlphaFoldDB" id="A0A509A983"/>
<protein>
    <submittedName>
        <fullName evidence="1">Uncharacterized protein</fullName>
    </submittedName>
</protein>
<organism evidence="1">
    <name type="scientific">Klebsiella pneumoniae</name>
    <dbReference type="NCBI Taxonomy" id="573"/>
    <lineage>
        <taxon>Bacteria</taxon>
        <taxon>Pseudomonadati</taxon>
        <taxon>Pseudomonadota</taxon>
        <taxon>Gammaproteobacteria</taxon>
        <taxon>Enterobacterales</taxon>
        <taxon>Enterobacteriaceae</taxon>
        <taxon>Klebsiella/Raoultella group</taxon>
        <taxon>Klebsiella</taxon>
        <taxon>Klebsiella pneumoniae complex</taxon>
    </lineage>
</organism>
<accession>A0A509A983</accession>
<name>A0A509A983_KLEPN</name>
<sequence length="80" mass="9260">MMVKARLERRGAEQIYLLAISSDDQQYTVVIHISDGMSDCLKFRIICRDNIFLMGEQNVNCDPRILLKAFSAIDDIFFSR</sequence>
<evidence type="ECO:0000313" key="1">
    <source>
        <dbReference type="EMBL" id="VUA78511.1"/>
    </source>
</evidence>
<reference evidence="1" key="1">
    <citation type="submission" date="2018-06" db="EMBL/GenBank/DDBJ databases">
        <authorList>
            <consortium name="Pathogen Informatics"/>
        </authorList>
    </citation>
    <scope>NUCLEOTIDE SEQUENCE</scope>
    <source>
        <strain evidence="1">NCTC11678</strain>
    </source>
</reference>
<dbReference type="EMBL" id="CABFNL010000002">
    <property type="protein sequence ID" value="VUA78511.1"/>
    <property type="molecule type" value="Genomic_DNA"/>
</dbReference>